<reference evidence="8 9" key="1">
    <citation type="submission" date="2015-11" db="EMBL/GenBank/DDBJ databases">
        <authorList>
            <person name="Lin W."/>
        </authorList>
    </citation>
    <scope>NUCLEOTIDE SEQUENCE [LARGE SCALE GENOMIC DNA]</scope>
    <source>
        <strain evidence="8 9">HCH-1</strain>
    </source>
</reference>
<evidence type="ECO:0000313" key="9">
    <source>
        <dbReference type="Proteomes" id="UP000060487"/>
    </source>
</evidence>
<dbReference type="EMBL" id="LNQR01000031">
    <property type="protein sequence ID" value="KWT91588.1"/>
    <property type="molecule type" value="Genomic_DNA"/>
</dbReference>
<comment type="caution">
    <text evidence="8">The sequence shown here is derived from an EMBL/GenBank/DDBJ whole genome shotgun (WGS) entry which is preliminary data.</text>
</comment>
<keyword evidence="9" id="KW-1185">Reference proteome</keyword>
<keyword evidence="5" id="KW-0804">Transcription</keyword>
<evidence type="ECO:0000313" key="8">
    <source>
        <dbReference type="EMBL" id="KWT91588.1"/>
    </source>
</evidence>
<dbReference type="SUPFAM" id="SSF88946">
    <property type="entry name" value="Sigma2 domain of RNA polymerase sigma factors"/>
    <property type="match status" value="1"/>
</dbReference>
<evidence type="ECO:0000256" key="5">
    <source>
        <dbReference type="ARBA" id="ARBA00023163"/>
    </source>
</evidence>
<dbReference type="InterPro" id="IPR014284">
    <property type="entry name" value="RNA_pol_sigma-70_dom"/>
</dbReference>
<dbReference type="NCBIfam" id="TIGR02937">
    <property type="entry name" value="sigma70-ECF"/>
    <property type="match status" value="1"/>
</dbReference>
<evidence type="ECO:0000256" key="4">
    <source>
        <dbReference type="ARBA" id="ARBA00023125"/>
    </source>
</evidence>
<dbReference type="InterPro" id="IPR007627">
    <property type="entry name" value="RNA_pol_sigma70_r2"/>
</dbReference>
<dbReference type="PANTHER" id="PTHR43133:SF8">
    <property type="entry name" value="RNA POLYMERASE SIGMA FACTOR HI_1459-RELATED"/>
    <property type="match status" value="1"/>
</dbReference>
<keyword evidence="4" id="KW-0238">DNA-binding</keyword>
<dbReference type="InterPro" id="IPR013249">
    <property type="entry name" value="RNA_pol_sigma70_r4_t2"/>
</dbReference>
<dbReference type="InterPro" id="IPR039425">
    <property type="entry name" value="RNA_pol_sigma-70-like"/>
</dbReference>
<feature type="domain" description="RNA polymerase sigma-70 region 2" evidence="6">
    <location>
        <begin position="33"/>
        <end position="100"/>
    </location>
</feature>
<name>A0ABR5SHK9_9BACT</name>
<keyword evidence="3" id="KW-0731">Sigma factor</keyword>
<evidence type="ECO:0000256" key="3">
    <source>
        <dbReference type="ARBA" id="ARBA00023082"/>
    </source>
</evidence>
<gene>
    <name evidence="8" type="ORF">ASN18_0869</name>
</gene>
<dbReference type="InterPro" id="IPR013324">
    <property type="entry name" value="RNA_pol_sigma_r3/r4-like"/>
</dbReference>
<dbReference type="InterPro" id="IPR036388">
    <property type="entry name" value="WH-like_DNA-bd_sf"/>
</dbReference>
<dbReference type="InterPro" id="IPR013325">
    <property type="entry name" value="RNA_pol_sigma_r2"/>
</dbReference>
<feature type="domain" description="RNA polymerase sigma factor 70 region 4 type 2" evidence="7">
    <location>
        <begin position="136"/>
        <end position="188"/>
    </location>
</feature>
<dbReference type="Gene3D" id="1.10.10.10">
    <property type="entry name" value="Winged helix-like DNA-binding domain superfamily/Winged helix DNA-binding domain"/>
    <property type="match status" value="1"/>
</dbReference>
<accession>A0ABR5SHK9</accession>
<dbReference type="Pfam" id="PF04542">
    <property type="entry name" value="Sigma70_r2"/>
    <property type="match status" value="1"/>
</dbReference>
<protein>
    <submittedName>
        <fullName evidence="8">RNA polymerase subunit sigma-24</fullName>
    </submittedName>
</protein>
<comment type="similarity">
    <text evidence="1">Belongs to the sigma-70 factor family. ECF subfamily.</text>
</comment>
<evidence type="ECO:0000259" key="7">
    <source>
        <dbReference type="Pfam" id="PF08281"/>
    </source>
</evidence>
<evidence type="ECO:0000256" key="2">
    <source>
        <dbReference type="ARBA" id="ARBA00023015"/>
    </source>
</evidence>
<organism evidence="8 9">
    <name type="scientific">Candidatus Magnetominusculus xianensis</name>
    <dbReference type="NCBI Taxonomy" id="1748249"/>
    <lineage>
        <taxon>Bacteria</taxon>
        <taxon>Pseudomonadati</taxon>
        <taxon>Nitrospirota</taxon>
        <taxon>Nitrospiria</taxon>
        <taxon>Nitrospirales</taxon>
        <taxon>Nitrospiraceae</taxon>
        <taxon>Candidatus Magnetominusculus</taxon>
    </lineage>
</organism>
<sequence>MNRGENETANAVHDAESLAAGASRGDSDAFDRLVLMYKDKIYNLCYRFLGVHAEAEDAAQDVFMKVYTSINQFKFQASFSTWLYRIAVNTCKNRLKSYTWRNFFSFKAGITDEELPEITDSRPLPDMQMEKAQLTRAVEKAIAALPVAQRLVVVLRDIEGLSYEEISTITGFNPGTVKSKISRARQALRDKLQGVVG</sequence>
<proteinExistence type="inferred from homology"/>
<dbReference type="Proteomes" id="UP000060487">
    <property type="component" value="Unassembled WGS sequence"/>
</dbReference>
<dbReference type="CDD" id="cd06171">
    <property type="entry name" value="Sigma70_r4"/>
    <property type="match status" value="1"/>
</dbReference>
<dbReference type="Pfam" id="PF08281">
    <property type="entry name" value="Sigma70_r4_2"/>
    <property type="match status" value="1"/>
</dbReference>
<dbReference type="RefSeq" id="WP_085051400.1">
    <property type="nucleotide sequence ID" value="NZ_LNQR01000031.1"/>
</dbReference>
<keyword evidence="2" id="KW-0805">Transcription regulation</keyword>
<dbReference type="Gene3D" id="1.10.1740.10">
    <property type="match status" value="1"/>
</dbReference>
<evidence type="ECO:0000256" key="1">
    <source>
        <dbReference type="ARBA" id="ARBA00010641"/>
    </source>
</evidence>
<dbReference type="SUPFAM" id="SSF88659">
    <property type="entry name" value="Sigma3 and sigma4 domains of RNA polymerase sigma factors"/>
    <property type="match status" value="1"/>
</dbReference>
<dbReference type="PANTHER" id="PTHR43133">
    <property type="entry name" value="RNA POLYMERASE ECF-TYPE SIGMA FACTO"/>
    <property type="match status" value="1"/>
</dbReference>
<evidence type="ECO:0000259" key="6">
    <source>
        <dbReference type="Pfam" id="PF04542"/>
    </source>
</evidence>